<dbReference type="AlphaFoldDB" id="A0A0G0PKB6"/>
<dbReference type="Proteomes" id="UP000033841">
    <property type="component" value="Unassembled WGS sequence"/>
</dbReference>
<protein>
    <submittedName>
        <fullName evidence="1">Uncharacterized protein</fullName>
    </submittedName>
</protein>
<evidence type="ECO:0000313" key="2">
    <source>
        <dbReference type="Proteomes" id="UP000033841"/>
    </source>
</evidence>
<accession>A0A0G0PKB6</accession>
<sequence>MFVEYQTGNLNVADFTVENGSFTGNIDTFDTGDVFQSFSENVISGKAQGIIDIKN</sequence>
<organism evidence="1 2">
    <name type="scientific">Candidatus Shapirobacteria bacterium GW2011_GWE1_38_92</name>
    <dbReference type="NCBI Taxonomy" id="1618489"/>
    <lineage>
        <taxon>Bacteria</taxon>
        <taxon>Candidatus Shapironibacteriota</taxon>
    </lineage>
</organism>
<gene>
    <name evidence="1" type="ORF">UT14_C0053G0004</name>
</gene>
<name>A0A0G0PKB6_9BACT</name>
<reference evidence="1 2" key="1">
    <citation type="journal article" date="2015" name="Nature">
        <title>rRNA introns, odd ribosomes, and small enigmatic genomes across a large radiation of phyla.</title>
        <authorList>
            <person name="Brown C.T."/>
            <person name="Hug L.A."/>
            <person name="Thomas B.C."/>
            <person name="Sharon I."/>
            <person name="Castelle C.J."/>
            <person name="Singh A."/>
            <person name="Wilkins M.J."/>
            <person name="Williams K.H."/>
            <person name="Banfield J.F."/>
        </authorList>
    </citation>
    <scope>NUCLEOTIDE SEQUENCE [LARGE SCALE GENOMIC DNA]</scope>
</reference>
<comment type="caution">
    <text evidence="1">The sequence shown here is derived from an EMBL/GenBank/DDBJ whole genome shotgun (WGS) entry which is preliminary data.</text>
</comment>
<evidence type="ECO:0000313" key="1">
    <source>
        <dbReference type="EMBL" id="KKQ89741.1"/>
    </source>
</evidence>
<dbReference type="EMBL" id="LBVR01000053">
    <property type="protein sequence ID" value="KKQ89741.1"/>
    <property type="molecule type" value="Genomic_DNA"/>
</dbReference>
<proteinExistence type="predicted"/>